<dbReference type="InterPro" id="IPR036583">
    <property type="entry name" value="23S_rRNA_IVS_sf"/>
</dbReference>
<dbReference type="PANTHER" id="PTHR38471:SF2">
    <property type="entry name" value="FOUR HELIX BUNDLE PROTEIN"/>
    <property type="match status" value="1"/>
</dbReference>
<sequence length="49" mass="5743">MDYKKLNVWKESIELVKLIYQVTAIFPNDERYGLITQLRRASVSIPSNT</sequence>
<accession>A0A1M4X2X0</accession>
<reference evidence="1 2" key="1">
    <citation type="submission" date="2016-11" db="EMBL/GenBank/DDBJ databases">
        <authorList>
            <person name="Jaros S."/>
            <person name="Januszkiewicz K."/>
            <person name="Wedrychowicz H."/>
        </authorList>
    </citation>
    <scope>NUCLEOTIDE SEQUENCE [LARGE SCALE GENOMIC DNA]</scope>
    <source>
        <strain evidence="1 2">DSM 25661</strain>
    </source>
</reference>
<dbReference type="PANTHER" id="PTHR38471">
    <property type="entry name" value="FOUR HELIX BUNDLE PROTEIN"/>
    <property type="match status" value="1"/>
</dbReference>
<dbReference type="InterPro" id="IPR012657">
    <property type="entry name" value="23S_rRNA-intervening_sequence"/>
</dbReference>
<dbReference type="OrthoDB" id="9811959at2"/>
<evidence type="ECO:0000313" key="2">
    <source>
        <dbReference type="Proteomes" id="UP000184462"/>
    </source>
</evidence>
<gene>
    <name evidence="1" type="ORF">SAMN05444278_10779</name>
</gene>
<dbReference type="RefSeq" id="WP_083574507.1">
    <property type="nucleotide sequence ID" value="NZ_FQTW01000007.1"/>
</dbReference>
<dbReference type="AlphaFoldDB" id="A0A1M4X2X0"/>
<dbReference type="Pfam" id="PF05635">
    <property type="entry name" value="23S_rRNA_IVP"/>
    <property type="match status" value="1"/>
</dbReference>
<keyword evidence="2" id="KW-1185">Reference proteome</keyword>
<dbReference type="EMBL" id="FQTW01000007">
    <property type="protein sequence ID" value="SHE87811.1"/>
    <property type="molecule type" value="Genomic_DNA"/>
</dbReference>
<dbReference type="NCBIfam" id="TIGR02436">
    <property type="entry name" value="four helix bundle protein"/>
    <property type="match status" value="1"/>
</dbReference>
<evidence type="ECO:0000313" key="1">
    <source>
        <dbReference type="EMBL" id="SHE87811.1"/>
    </source>
</evidence>
<protein>
    <submittedName>
        <fullName evidence="1">Four helix bundle protein</fullName>
    </submittedName>
</protein>
<dbReference type="SUPFAM" id="SSF158446">
    <property type="entry name" value="IVS-encoded protein-like"/>
    <property type="match status" value="1"/>
</dbReference>
<organism evidence="1 2">
    <name type="scientific">Psychroflexus salarius</name>
    <dbReference type="NCBI Taxonomy" id="1155689"/>
    <lineage>
        <taxon>Bacteria</taxon>
        <taxon>Pseudomonadati</taxon>
        <taxon>Bacteroidota</taxon>
        <taxon>Flavobacteriia</taxon>
        <taxon>Flavobacteriales</taxon>
        <taxon>Flavobacteriaceae</taxon>
        <taxon>Psychroflexus</taxon>
    </lineage>
</organism>
<proteinExistence type="predicted"/>
<name>A0A1M4X2X0_9FLAO</name>
<dbReference type="STRING" id="1155689.SAMN05444278_10779"/>
<dbReference type="Gene3D" id="1.20.1440.60">
    <property type="entry name" value="23S rRNA-intervening sequence"/>
    <property type="match status" value="1"/>
</dbReference>
<dbReference type="Proteomes" id="UP000184462">
    <property type="component" value="Unassembled WGS sequence"/>
</dbReference>